<dbReference type="EMBL" id="GG692396">
    <property type="protein sequence ID" value="EER34984.1"/>
    <property type="molecule type" value="Genomic_DNA"/>
</dbReference>
<evidence type="ECO:0000313" key="7">
    <source>
        <dbReference type="Proteomes" id="UP000002037"/>
    </source>
</evidence>
<dbReference type="InterPro" id="IPR001962">
    <property type="entry name" value="Asn_synthase"/>
</dbReference>
<name>C5M7L4_CANTT</name>
<dbReference type="VEuPathDB" id="FungiDB:CTRG_01846"/>
<dbReference type="OrthoDB" id="10252281at2759"/>
<protein>
    <recommendedName>
        <fullName evidence="8">Glutamine amidotransferase type-2 domain-containing protein</fullName>
    </recommendedName>
</protein>
<feature type="domain" description="Glutamine amidotransferase type-2" evidence="5">
    <location>
        <begin position="156"/>
        <end position="252"/>
    </location>
</feature>
<reference evidence="6 7" key="1">
    <citation type="journal article" date="2009" name="Nature">
        <title>Evolution of pathogenicity and sexual reproduction in eight Candida genomes.</title>
        <authorList>
            <person name="Butler G."/>
            <person name="Rasmussen M.D."/>
            <person name="Lin M.F."/>
            <person name="Santos M.A."/>
            <person name="Sakthikumar S."/>
            <person name="Munro C.A."/>
            <person name="Rheinbay E."/>
            <person name="Grabherr M."/>
            <person name="Forche A."/>
            <person name="Reedy J.L."/>
            <person name="Agrafioti I."/>
            <person name="Arnaud M.B."/>
            <person name="Bates S."/>
            <person name="Brown A.J."/>
            <person name="Brunke S."/>
            <person name="Costanzo M.C."/>
            <person name="Fitzpatrick D.A."/>
            <person name="de Groot P.W."/>
            <person name="Harris D."/>
            <person name="Hoyer L.L."/>
            <person name="Hube B."/>
            <person name="Klis F.M."/>
            <person name="Kodira C."/>
            <person name="Lennard N."/>
            <person name="Logue M.E."/>
            <person name="Martin R."/>
            <person name="Neiman A.M."/>
            <person name="Nikolaou E."/>
            <person name="Quail M.A."/>
            <person name="Quinn J."/>
            <person name="Santos M.C."/>
            <person name="Schmitzberger F.F."/>
            <person name="Sherlock G."/>
            <person name="Shah P."/>
            <person name="Silverstein K.A."/>
            <person name="Skrzypek M.S."/>
            <person name="Soll D."/>
            <person name="Staggs R."/>
            <person name="Stansfield I."/>
            <person name="Stumpf M.P."/>
            <person name="Sudbery P.E."/>
            <person name="Srikantha T."/>
            <person name="Zeng Q."/>
            <person name="Berman J."/>
            <person name="Berriman M."/>
            <person name="Heitman J."/>
            <person name="Gow N.A."/>
            <person name="Lorenz M.C."/>
            <person name="Birren B.W."/>
            <person name="Kellis M."/>
            <person name="Cuomo C.A."/>
        </authorList>
    </citation>
    <scope>NUCLEOTIDE SEQUENCE [LARGE SCALE GENOMIC DNA]</scope>
    <source>
        <strain evidence="7">ATCC MYA-3404 / T1</strain>
    </source>
</reference>
<organism evidence="6 7">
    <name type="scientific">Candida tropicalis (strain ATCC MYA-3404 / T1)</name>
    <name type="common">Yeast</name>
    <dbReference type="NCBI Taxonomy" id="294747"/>
    <lineage>
        <taxon>Eukaryota</taxon>
        <taxon>Fungi</taxon>
        <taxon>Dikarya</taxon>
        <taxon>Ascomycota</taxon>
        <taxon>Saccharomycotina</taxon>
        <taxon>Pichiomycetes</taxon>
        <taxon>Debaryomycetaceae</taxon>
        <taxon>Candida/Lodderomyces clade</taxon>
        <taxon>Candida</taxon>
    </lineage>
</organism>
<keyword evidence="2" id="KW-0061">Asparagine biosynthesis</keyword>
<dbReference type="KEGG" id="ctp:CTRG_01846"/>
<evidence type="ECO:0000256" key="1">
    <source>
        <dbReference type="ARBA" id="ARBA00022605"/>
    </source>
</evidence>
<dbReference type="SUPFAM" id="SSF52402">
    <property type="entry name" value="Adenine nucleotide alpha hydrolases-like"/>
    <property type="match status" value="1"/>
</dbReference>
<dbReference type="Proteomes" id="UP000002037">
    <property type="component" value="Unassembled WGS sequence"/>
</dbReference>
<dbReference type="InterPro" id="IPR051857">
    <property type="entry name" value="Asn_synthetase_domain"/>
</dbReference>
<dbReference type="Gene3D" id="3.40.50.620">
    <property type="entry name" value="HUPs"/>
    <property type="match status" value="1"/>
</dbReference>
<dbReference type="GO" id="GO:0006529">
    <property type="term" value="P:asparagine biosynthetic process"/>
    <property type="evidence" value="ECO:0007669"/>
    <property type="project" value="UniProtKB-KW"/>
</dbReference>
<dbReference type="InterPro" id="IPR017932">
    <property type="entry name" value="GATase_2_dom"/>
</dbReference>
<proteinExistence type="predicted"/>
<dbReference type="GeneID" id="8300109"/>
<evidence type="ECO:0000256" key="3">
    <source>
        <dbReference type="ARBA" id="ARBA00022962"/>
    </source>
</evidence>
<keyword evidence="7" id="KW-1185">Reference proteome</keyword>
<dbReference type="STRING" id="294747.C5M7L4"/>
<dbReference type="Pfam" id="PF00733">
    <property type="entry name" value="Asn_synthase"/>
    <property type="match status" value="1"/>
</dbReference>
<dbReference type="PANTHER" id="PTHR45937:SF1">
    <property type="entry name" value="ASPARAGINE SYNTHETASE DOMAIN-CONTAINING PROTEIN 1"/>
    <property type="match status" value="1"/>
</dbReference>
<dbReference type="eggNOG" id="KOG0573">
    <property type="taxonomic scope" value="Eukaryota"/>
</dbReference>
<sequence length="641" mass="73980">MCGILLRVSNSSVETPSCISCLSNVDGKYEQWDTLDPEIIQSFLDNGSKLSPLTEQQLYKLDNLPLLRELNNQLSKIKNNVKADPVVRQQQIDEVQNQIDAISKEEEIIMEKDDMNQLIYKISNRGPNYLNYTEFEHSGFTFQSFSAILSLRQPFTKQPIIKDQFVLQFNGELYNEECLNKNDTQYIIDKLHENLQSKSRNMAILETLKYLDGEFAIILVDLVDNKIYFGRDSVGKRSLCYELTDNDLIISSVSTVGFVNCKNEIYEYDIKSHTVVNHVLHKLAEYQQNINSEKQIVIQLYEELKKSAFKRQDEIHPLHEEEEKDRSKLAVLFSGGLDCTIVAALICEHLSNQSISSTIDLLTVGFENPRTNQKSSNSPDRQLAVKSWFHLCKQFPKVNIQLIEINVDYRSWYSHKQRVRNLMYPYNTEMDLSIAIAFYFASSCLPDLTTKVVLTDKTISWDDFQTDPLKYTTRIEGYESNAKVLFSGLGADELFAGYSRHEAIFNSNGGTHDNDDELYQELQESLNYDITIIHERNLSRDDRVVSCWGKELRYPYLDEGFINWVVKNIPPQLKFKYDYIPSKKKANKLIFTAVRKYILRQLAEYLDMGYVSQELKRAIQFGAKSAKLNIGDSKVKGTDSL</sequence>
<dbReference type="SUPFAM" id="SSF56235">
    <property type="entry name" value="N-terminal nucleophile aminohydrolases (Ntn hydrolases)"/>
    <property type="match status" value="1"/>
</dbReference>
<dbReference type="RefSeq" id="XP_002547539.1">
    <property type="nucleotide sequence ID" value="XM_002547493.1"/>
</dbReference>
<dbReference type="GO" id="GO:0004066">
    <property type="term" value="F:asparagine synthase (glutamine-hydrolyzing) activity"/>
    <property type="evidence" value="ECO:0007669"/>
    <property type="project" value="InterPro"/>
</dbReference>
<keyword evidence="1" id="KW-0028">Amino-acid biosynthesis</keyword>
<evidence type="ECO:0000256" key="2">
    <source>
        <dbReference type="ARBA" id="ARBA00022888"/>
    </source>
</evidence>
<accession>C5M7L4</accession>
<dbReference type="CDD" id="cd01991">
    <property type="entry name" value="Asn_synthase_B_C"/>
    <property type="match status" value="1"/>
</dbReference>
<dbReference type="InterPro" id="IPR029055">
    <property type="entry name" value="Ntn_hydrolases_N"/>
</dbReference>
<evidence type="ECO:0000259" key="5">
    <source>
        <dbReference type="Pfam" id="PF13537"/>
    </source>
</evidence>
<dbReference type="Pfam" id="PF13537">
    <property type="entry name" value="GATase_7"/>
    <property type="match status" value="1"/>
</dbReference>
<dbReference type="Gene3D" id="3.60.20.10">
    <property type="entry name" value="Glutamine Phosphoribosylpyrophosphate, subunit 1, domain 1"/>
    <property type="match status" value="1"/>
</dbReference>
<evidence type="ECO:0008006" key="8">
    <source>
        <dbReference type="Google" id="ProtNLM"/>
    </source>
</evidence>
<gene>
    <name evidence="6" type="ORF">CTRG_01846</name>
</gene>
<dbReference type="HOGENOM" id="CLU_012368_2_0_1"/>
<evidence type="ECO:0000259" key="4">
    <source>
        <dbReference type="Pfam" id="PF00733"/>
    </source>
</evidence>
<dbReference type="AlphaFoldDB" id="C5M7L4"/>
<evidence type="ECO:0000313" key="6">
    <source>
        <dbReference type="EMBL" id="EER34984.1"/>
    </source>
</evidence>
<keyword evidence="3" id="KW-0315">Glutamine amidotransferase</keyword>
<dbReference type="PANTHER" id="PTHR45937">
    <property type="entry name" value="ASPARAGINE SYNTHETASE DOMAIN-CONTAINING PROTEIN 1"/>
    <property type="match status" value="1"/>
</dbReference>
<dbReference type="InterPro" id="IPR014729">
    <property type="entry name" value="Rossmann-like_a/b/a_fold"/>
</dbReference>
<feature type="domain" description="Asparagine synthetase" evidence="4">
    <location>
        <begin position="479"/>
        <end position="604"/>
    </location>
</feature>